<dbReference type="Gene3D" id="3.40.190.10">
    <property type="entry name" value="Periplasmic binding protein-like II"/>
    <property type="match status" value="2"/>
</dbReference>
<evidence type="ECO:0000313" key="12">
    <source>
        <dbReference type="Proteomes" id="UP000643403"/>
    </source>
</evidence>
<comment type="similarity">
    <text evidence="3 8">Belongs to the HMBS family.</text>
</comment>
<dbReference type="InterPro" id="IPR000860">
    <property type="entry name" value="HemC"/>
</dbReference>
<evidence type="ECO:0000256" key="7">
    <source>
        <dbReference type="ARBA" id="ARBA00048169"/>
    </source>
</evidence>
<feature type="domain" description="Porphobilinogen deaminase C-terminal" evidence="10">
    <location>
        <begin position="234"/>
        <end position="302"/>
    </location>
</feature>
<dbReference type="InterPro" id="IPR022417">
    <property type="entry name" value="Porphobilin_deaminase_N"/>
</dbReference>
<dbReference type="SUPFAM" id="SSF54782">
    <property type="entry name" value="Porphobilinogen deaminase (hydroxymethylbilane synthase), C-terminal domain"/>
    <property type="match status" value="1"/>
</dbReference>
<comment type="caution">
    <text evidence="11">The sequence shown here is derived from an EMBL/GenBank/DDBJ whole genome shotgun (WGS) entry which is preliminary data.</text>
</comment>
<dbReference type="EC" id="2.5.1.61" evidence="8"/>
<keyword evidence="6 8" id="KW-0627">Porphyrin biosynthesis</keyword>
<dbReference type="PANTHER" id="PTHR11557">
    <property type="entry name" value="PORPHOBILINOGEN DEAMINASE"/>
    <property type="match status" value="1"/>
</dbReference>
<dbReference type="Proteomes" id="UP000643403">
    <property type="component" value="Unassembled WGS sequence"/>
</dbReference>
<dbReference type="InterPro" id="IPR036803">
    <property type="entry name" value="Porphobilinogen_deaminase_C_sf"/>
</dbReference>
<keyword evidence="12" id="KW-1185">Reference proteome</keyword>
<gene>
    <name evidence="8 11" type="primary">hemC</name>
    <name evidence="11" type="ORF">GCM10008101_25460</name>
</gene>
<organism evidence="11 12">
    <name type="scientific">Cognatilysobacter xinjiangensis</name>
    <dbReference type="NCBI Taxonomy" id="546892"/>
    <lineage>
        <taxon>Bacteria</taxon>
        <taxon>Pseudomonadati</taxon>
        <taxon>Pseudomonadota</taxon>
        <taxon>Gammaproteobacteria</taxon>
        <taxon>Lysobacterales</taxon>
        <taxon>Lysobacteraceae</taxon>
        <taxon>Cognatilysobacter</taxon>
    </lineage>
</organism>
<dbReference type="CDD" id="cd13646">
    <property type="entry name" value="PBP2_EcHMBS_like"/>
    <property type="match status" value="1"/>
</dbReference>
<dbReference type="PRINTS" id="PR00151">
    <property type="entry name" value="PORPHBDMNASE"/>
</dbReference>
<dbReference type="SUPFAM" id="SSF53850">
    <property type="entry name" value="Periplasmic binding protein-like II"/>
    <property type="match status" value="1"/>
</dbReference>
<sequence length="323" mass="34263">MTNIHLSATPGVLRIATRKSPLALWQTEHVADRLRAAHPGLVVELVPMSTRGDEVLDRSLAAIGGKGLFLKELELAMLRGEADCAVHSLKDVPMELEPGFALPAILARADHADAFVSNRFDGIDDLPQGAVVGTSSLRRQAQLRARRPDLVLRDLRGNVNTRLARLDAGDYDAIVLACAGLQRLGFDARIRARLDAPDWLPAPAQGAIAVECRSDDAATQALFAALDDGATRTRVEAERAMNRALHGSCHVPVAAFATLDGARLRLQGLVGSARDGRLVRADAEGPIDRPGTLGEGVARELLELGAGELIAGSADPDTGPFVS</sequence>
<feature type="domain" description="Porphobilinogen deaminase N-terminal" evidence="9">
    <location>
        <begin position="13"/>
        <end position="220"/>
    </location>
</feature>
<evidence type="ECO:0000256" key="2">
    <source>
        <dbReference type="ARBA" id="ARBA00004735"/>
    </source>
</evidence>
<proteinExistence type="inferred from homology"/>
<dbReference type="PIRSF" id="PIRSF001438">
    <property type="entry name" value="4pyrrol_synth_OHMeBilane_synth"/>
    <property type="match status" value="1"/>
</dbReference>
<dbReference type="EMBL" id="BMXY01000004">
    <property type="protein sequence ID" value="GGZ70122.1"/>
    <property type="molecule type" value="Genomic_DNA"/>
</dbReference>
<dbReference type="HAMAP" id="MF_00260">
    <property type="entry name" value="Porphobil_deam"/>
    <property type="match status" value="1"/>
</dbReference>
<dbReference type="Pfam" id="PF03900">
    <property type="entry name" value="Porphobil_deamC"/>
    <property type="match status" value="1"/>
</dbReference>
<comment type="function">
    <text evidence="1 8">Tetrapolymerization of the monopyrrole PBG into the hydroxymethylbilane pre-uroporphyrinogen in several discrete steps.</text>
</comment>
<evidence type="ECO:0000256" key="1">
    <source>
        <dbReference type="ARBA" id="ARBA00002869"/>
    </source>
</evidence>
<evidence type="ECO:0000256" key="3">
    <source>
        <dbReference type="ARBA" id="ARBA00005638"/>
    </source>
</evidence>
<comment type="pathway">
    <text evidence="2">Porphyrin-containing compound metabolism; protoporphyrin-IX biosynthesis; coproporphyrinogen-III from 5-aminolevulinate: step 2/4.</text>
</comment>
<comment type="subunit">
    <text evidence="4 8">Monomer.</text>
</comment>
<accession>A0ABQ3C6C4</accession>
<comment type="cofactor">
    <cofactor evidence="8">
        <name>dipyrromethane</name>
        <dbReference type="ChEBI" id="CHEBI:60342"/>
    </cofactor>
    <text evidence="8">Binds 1 dipyrromethane group covalently.</text>
</comment>
<evidence type="ECO:0000256" key="6">
    <source>
        <dbReference type="ARBA" id="ARBA00023244"/>
    </source>
</evidence>
<dbReference type="PROSITE" id="PS00533">
    <property type="entry name" value="PORPHOBILINOGEN_DEAM"/>
    <property type="match status" value="1"/>
</dbReference>
<name>A0ABQ3C6C4_9GAMM</name>
<dbReference type="InterPro" id="IPR022419">
    <property type="entry name" value="Porphobilin_deaminase_cofac_BS"/>
</dbReference>
<dbReference type="Gene3D" id="3.30.160.40">
    <property type="entry name" value="Porphobilinogen deaminase, C-terminal domain"/>
    <property type="match status" value="1"/>
</dbReference>
<evidence type="ECO:0000256" key="5">
    <source>
        <dbReference type="ARBA" id="ARBA00022679"/>
    </source>
</evidence>
<feature type="modified residue" description="S-(dipyrrolylmethanemethyl)cysteine" evidence="8">
    <location>
        <position position="249"/>
    </location>
</feature>
<comment type="miscellaneous">
    <text evidence="8">The porphobilinogen subunits are added to the dipyrromethane group.</text>
</comment>
<dbReference type="InterPro" id="IPR022418">
    <property type="entry name" value="Porphobilinogen_deaminase_C"/>
</dbReference>
<evidence type="ECO:0000259" key="10">
    <source>
        <dbReference type="Pfam" id="PF03900"/>
    </source>
</evidence>
<dbReference type="Pfam" id="PF01379">
    <property type="entry name" value="Porphobil_deam"/>
    <property type="match status" value="1"/>
</dbReference>
<dbReference type="NCBIfam" id="TIGR00212">
    <property type="entry name" value="hemC"/>
    <property type="match status" value="1"/>
</dbReference>
<keyword evidence="5 8" id="KW-0808">Transferase</keyword>
<dbReference type="PANTHER" id="PTHR11557:SF0">
    <property type="entry name" value="PORPHOBILINOGEN DEAMINASE"/>
    <property type="match status" value="1"/>
</dbReference>
<evidence type="ECO:0000259" key="9">
    <source>
        <dbReference type="Pfam" id="PF01379"/>
    </source>
</evidence>
<evidence type="ECO:0000256" key="8">
    <source>
        <dbReference type="HAMAP-Rule" id="MF_00260"/>
    </source>
</evidence>
<comment type="catalytic activity">
    <reaction evidence="7 8">
        <text>4 porphobilinogen + H2O = hydroxymethylbilane + 4 NH4(+)</text>
        <dbReference type="Rhea" id="RHEA:13185"/>
        <dbReference type="ChEBI" id="CHEBI:15377"/>
        <dbReference type="ChEBI" id="CHEBI:28938"/>
        <dbReference type="ChEBI" id="CHEBI:57845"/>
        <dbReference type="ChEBI" id="CHEBI:58126"/>
        <dbReference type="EC" id="2.5.1.61"/>
    </reaction>
</comment>
<evidence type="ECO:0000313" key="11">
    <source>
        <dbReference type="EMBL" id="GGZ70122.1"/>
    </source>
</evidence>
<protein>
    <recommendedName>
        <fullName evidence="8">Porphobilinogen deaminase</fullName>
        <shortName evidence="8">PBG</shortName>
        <ecNumber evidence="8">2.5.1.61</ecNumber>
    </recommendedName>
    <alternativeName>
        <fullName evidence="8">Hydroxymethylbilane synthase</fullName>
        <shortName evidence="8">HMBS</shortName>
    </alternativeName>
    <alternativeName>
        <fullName evidence="8">Pre-uroporphyrinogen synthase</fullName>
    </alternativeName>
</protein>
<reference evidence="12" key="1">
    <citation type="journal article" date="2019" name="Int. J. Syst. Evol. Microbiol.">
        <title>The Global Catalogue of Microorganisms (GCM) 10K type strain sequencing project: providing services to taxonomists for standard genome sequencing and annotation.</title>
        <authorList>
            <consortium name="The Broad Institute Genomics Platform"/>
            <consortium name="The Broad Institute Genome Sequencing Center for Infectious Disease"/>
            <person name="Wu L."/>
            <person name="Ma J."/>
        </authorList>
    </citation>
    <scope>NUCLEOTIDE SEQUENCE [LARGE SCALE GENOMIC DNA]</scope>
    <source>
        <strain evidence="12">KCTC 22558</strain>
    </source>
</reference>
<evidence type="ECO:0000256" key="4">
    <source>
        <dbReference type="ARBA" id="ARBA00011245"/>
    </source>
</evidence>